<name>A0A3B0UKM1_9ZZZZ</name>
<evidence type="ECO:0000313" key="1">
    <source>
        <dbReference type="EMBL" id="VAW31585.1"/>
    </source>
</evidence>
<dbReference type="AlphaFoldDB" id="A0A3B0UKM1"/>
<organism evidence="1">
    <name type="scientific">hydrothermal vent metagenome</name>
    <dbReference type="NCBI Taxonomy" id="652676"/>
    <lineage>
        <taxon>unclassified sequences</taxon>
        <taxon>metagenomes</taxon>
        <taxon>ecological metagenomes</taxon>
    </lineage>
</organism>
<sequence length="33" mass="3822">CLGYELFDRLLFRSQFIGLIRPKNPVSEIVLAL</sequence>
<gene>
    <name evidence="1" type="ORF">MNBD_CHLOROFLEXI01-1310</name>
</gene>
<dbReference type="EMBL" id="UOEU01000253">
    <property type="protein sequence ID" value="VAW31585.1"/>
    <property type="molecule type" value="Genomic_DNA"/>
</dbReference>
<reference evidence="1" key="1">
    <citation type="submission" date="2018-06" db="EMBL/GenBank/DDBJ databases">
        <authorList>
            <person name="Zhirakovskaya E."/>
        </authorList>
    </citation>
    <scope>NUCLEOTIDE SEQUENCE</scope>
</reference>
<accession>A0A3B0UKM1</accession>
<protein>
    <submittedName>
        <fullName evidence="1">Uncharacterized protein</fullName>
    </submittedName>
</protein>
<feature type="non-terminal residue" evidence="1">
    <location>
        <position position="1"/>
    </location>
</feature>
<proteinExistence type="predicted"/>